<dbReference type="PRINTS" id="PR00922">
    <property type="entry name" value="DADACBPTASE3"/>
</dbReference>
<dbReference type="SUPFAM" id="SSF56601">
    <property type="entry name" value="beta-lactamase/transpeptidase-like"/>
    <property type="match status" value="1"/>
</dbReference>
<proteinExistence type="inferred from homology"/>
<feature type="compositionally biased region" description="Polar residues" evidence="3">
    <location>
        <begin position="27"/>
        <end position="43"/>
    </location>
</feature>
<dbReference type="GO" id="GO:0000270">
    <property type="term" value="P:peptidoglycan metabolic process"/>
    <property type="evidence" value="ECO:0007669"/>
    <property type="project" value="TreeGrafter"/>
</dbReference>
<keyword evidence="2 5" id="KW-0378">Hydrolase</keyword>
<dbReference type="Pfam" id="PF02113">
    <property type="entry name" value="Peptidase_S13"/>
    <property type="match status" value="1"/>
</dbReference>
<dbReference type="Gene3D" id="3.50.80.20">
    <property type="entry name" value="D-Ala-D-Ala carboxypeptidase C, peptidase S13"/>
    <property type="match status" value="1"/>
</dbReference>
<accession>A0A2S9XPE2</accession>
<gene>
    <name evidence="5" type="primary">dac_1</name>
    <name evidence="5" type="ORF">ENSA5_40550</name>
</gene>
<dbReference type="InterPro" id="IPR012338">
    <property type="entry name" value="Beta-lactam/transpept-like"/>
</dbReference>
<evidence type="ECO:0000313" key="5">
    <source>
        <dbReference type="EMBL" id="PRP94732.1"/>
    </source>
</evidence>
<evidence type="ECO:0000256" key="2">
    <source>
        <dbReference type="ARBA" id="ARBA00022801"/>
    </source>
</evidence>
<protein>
    <submittedName>
        <fullName evidence="5">D-alanyl-D-alanine carboxypeptidase</fullName>
        <ecNumber evidence="5">3.4.16.4</ecNumber>
    </submittedName>
</protein>
<dbReference type="PANTHER" id="PTHR30023:SF0">
    <property type="entry name" value="PENICILLIN-SENSITIVE CARBOXYPEPTIDASE A"/>
    <property type="match status" value="1"/>
</dbReference>
<dbReference type="InterPro" id="IPR000667">
    <property type="entry name" value="Peptidase_S13"/>
</dbReference>
<feature type="signal peptide" evidence="4">
    <location>
        <begin position="1"/>
        <end position="26"/>
    </location>
</feature>
<dbReference type="OrthoDB" id="5372081at2"/>
<keyword evidence="5" id="KW-0121">Carboxypeptidase</keyword>
<sequence length="531" mass="55622">MFRRYSPLLAVFLLSGLLTRAGFAGASSGQTETRPAQVETSTPAPVPASVSTLLDEAPSPADASSLSWPEQIDERIAALPTAVRETGPGHDRGEQRLRIRVDEALAELAGRAAVEIRDLDSGEVLLAHDALRTLNPASNQKLITAIAAVELLGPDYRFETTVLRDGDALVLRGEGDPDLHVRDLHRLAGELATRPDALAGVRRIVIDDSAFDERRLGPGFRSDGPGDSYIAPSGALALDYGTVQITVAPGAYRRPAQLHVEPAGAAIELHNRARTGAGSVQVTTRPGAEGRTIVEVSGAIPGGHEPISVRRRVSDPGLVAGASFAELLRAQTEGPLLPVVRGRATANAERLASHESAPLVTVLASALRYSNNFTAEQILRTLAWRASGEPGSWAAGAELLGRFAHAVSPTRADAQRFVNGSGLTLDGRLSPSFVTDVLALARRPGSPAQTLLASFAKAGGEGTLRARLGHAGARVLAKTGTYAGASSLSGIVRDDAGERAIGFSILINGAKLDRSRAGQDRVVAAILRALQ</sequence>
<keyword evidence="6" id="KW-1185">Reference proteome</keyword>
<dbReference type="GO" id="GO:0009002">
    <property type="term" value="F:serine-type D-Ala-D-Ala carboxypeptidase activity"/>
    <property type="evidence" value="ECO:0007669"/>
    <property type="project" value="UniProtKB-EC"/>
</dbReference>
<name>A0A2S9XPE2_9BACT</name>
<dbReference type="RefSeq" id="WP_106393349.1">
    <property type="nucleotide sequence ID" value="NZ_PVNK01000175.1"/>
</dbReference>
<dbReference type="Gene3D" id="3.40.710.10">
    <property type="entry name" value="DD-peptidase/beta-lactamase superfamily"/>
    <property type="match status" value="2"/>
</dbReference>
<keyword evidence="5" id="KW-0645">Protease</keyword>
<dbReference type="EMBL" id="PVNK01000175">
    <property type="protein sequence ID" value="PRP94732.1"/>
    <property type="molecule type" value="Genomic_DNA"/>
</dbReference>
<evidence type="ECO:0000256" key="3">
    <source>
        <dbReference type="SAM" id="MobiDB-lite"/>
    </source>
</evidence>
<evidence type="ECO:0000256" key="4">
    <source>
        <dbReference type="SAM" id="SignalP"/>
    </source>
</evidence>
<organism evidence="5 6">
    <name type="scientific">Enhygromyxa salina</name>
    <dbReference type="NCBI Taxonomy" id="215803"/>
    <lineage>
        <taxon>Bacteria</taxon>
        <taxon>Pseudomonadati</taxon>
        <taxon>Myxococcota</taxon>
        <taxon>Polyangia</taxon>
        <taxon>Nannocystales</taxon>
        <taxon>Nannocystaceae</taxon>
        <taxon>Enhygromyxa</taxon>
    </lineage>
</organism>
<evidence type="ECO:0000256" key="1">
    <source>
        <dbReference type="ARBA" id="ARBA00006096"/>
    </source>
</evidence>
<comment type="caution">
    <text evidence="5">The sequence shown here is derived from an EMBL/GenBank/DDBJ whole genome shotgun (WGS) entry which is preliminary data.</text>
</comment>
<feature type="chain" id="PRO_5015485345" evidence="4">
    <location>
        <begin position="27"/>
        <end position="531"/>
    </location>
</feature>
<dbReference type="EC" id="3.4.16.4" evidence="5"/>
<dbReference type="PANTHER" id="PTHR30023">
    <property type="entry name" value="D-ALANYL-D-ALANINE CARBOXYPEPTIDASE"/>
    <property type="match status" value="1"/>
</dbReference>
<comment type="similarity">
    <text evidence="1">Belongs to the peptidase S13 family.</text>
</comment>
<dbReference type="Proteomes" id="UP000237968">
    <property type="component" value="Unassembled WGS sequence"/>
</dbReference>
<dbReference type="AlphaFoldDB" id="A0A2S9XPE2"/>
<reference evidence="5 6" key="1">
    <citation type="submission" date="2018-03" db="EMBL/GenBank/DDBJ databases">
        <title>Draft Genome Sequences of the Obligatory Marine Myxobacteria Enhygromyxa salina SWB005.</title>
        <authorList>
            <person name="Poehlein A."/>
            <person name="Moghaddam J.A."/>
            <person name="Harms H."/>
            <person name="Alanjari M."/>
            <person name="Koenig G.M."/>
            <person name="Daniel R."/>
            <person name="Schaeberle T.F."/>
        </authorList>
    </citation>
    <scope>NUCLEOTIDE SEQUENCE [LARGE SCALE GENOMIC DNA]</scope>
    <source>
        <strain evidence="5 6">SWB005</strain>
    </source>
</reference>
<dbReference type="NCBIfam" id="TIGR00666">
    <property type="entry name" value="PBP4"/>
    <property type="match status" value="1"/>
</dbReference>
<keyword evidence="4" id="KW-0732">Signal</keyword>
<evidence type="ECO:0000313" key="6">
    <source>
        <dbReference type="Proteomes" id="UP000237968"/>
    </source>
</evidence>
<dbReference type="GO" id="GO:0006508">
    <property type="term" value="P:proteolysis"/>
    <property type="evidence" value="ECO:0007669"/>
    <property type="project" value="InterPro"/>
</dbReference>
<feature type="region of interest" description="Disordered" evidence="3">
    <location>
        <begin position="26"/>
        <end position="67"/>
    </location>
</feature>